<evidence type="ECO:0000313" key="2">
    <source>
        <dbReference type="Proteomes" id="UP000266568"/>
    </source>
</evidence>
<dbReference type="EMBL" id="QXDC01000002">
    <property type="protein sequence ID" value="RIA46754.1"/>
    <property type="molecule type" value="Genomic_DNA"/>
</dbReference>
<dbReference type="Proteomes" id="UP000266568">
    <property type="component" value="Unassembled WGS sequence"/>
</dbReference>
<proteinExistence type="predicted"/>
<dbReference type="AlphaFoldDB" id="A0A397PKV8"/>
<reference evidence="1 2" key="1">
    <citation type="submission" date="2018-08" db="EMBL/GenBank/DDBJ databases">
        <title>Genomic Encyclopedia of Type Strains, Phase IV (KMG-IV): sequencing the most valuable type-strain genomes for metagenomic binning, comparative biology and taxonomic classification.</title>
        <authorList>
            <person name="Goeker M."/>
        </authorList>
    </citation>
    <scope>NUCLEOTIDE SEQUENCE [LARGE SCALE GENOMIC DNA]</scope>
    <source>
        <strain evidence="1 2">DSM 25527</strain>
    </source>
</reference>
<evidence type="ECO:0000313" key="1">
    <source>
        <dbReference type="EMBL" id="RIA46754.1"/>
    </source>
</evidence>
<organism evidence="1 2">
    <name type="scientific">Hephaestia caeni</name>
    <dbReference type="NCBI Taxonomy" id="645617"/>
    <lineage>
        <taxon>Bacteria</taxon>
        <taxon>Pseudomonadati</taxon>
        <taxon>Pseudomonadota</taxon>
        <taxon>Alphaproteobacteria</taxon>
        <taxon>Sphingomonadales</taxon>
        <taxon>Sphingomonadaceae</taxon>
        <taxon>Hephaestia</taxon>
    </lineage>
</organism>
<keyword evidence="2" id="KW-1185">Reference proteome</keyword>
<dbReference type="InterPro" id="IPR007948">
    <property type="entry name" value="DUF736"/>
</dbReference>
<dbReference type="RefSeq" id="WP_119034823.1">
    <property type="nucleotide sequence ID" value="NZ_QXDC01000002.1"/>
</dbReference>
<gene>
    <name evidence="1" type="ORF">DFR49_1310</name>
</gene>
<comment type="caution">
    <text evidence="1">The sequence shown here is derived from an EMBL/GenBank/DDBJ whole genome shotgun (WGS) entry which is preliminary data.</text>
</comment>
<dbReference type="OrthoDB" id="9811595at2"/>
<accession>A0A397PKV8</accession>
<sequence length="114" mass="12870">MPEIGRFTRDGDTFAGSIETLTLSRRIVILPAQPSDAENAPDYRVHASDDDRTEPGAEIGAAWKHTGERAGEYLALQIDDPALAEPIRANLFHDHVRNDWSLRWSRPRDYAEKD</sequence>
<name>A0A397PKV8_9SPHN</name>
<protein>
    <submittedName>
        <fullName evidence="1">Uncharacterized protein (DUF736 family)</fullName>
    </submittedName>
</protein>
<dbReference type="Pfam" id="PF05284">
    <property type="entry name" value="DUF736"/>
    <property type="match status" value="1"/>
</dbReference>